<organism evidence="1">
    <name type="scientific">Podoviridae sp. ct8Lf7</name>
    <dbReference type="NCBI Taxonomy" id="2827723"/>
    <lineage>
        <taxon>Viruses</taxon>
        <taxon>Duplodnaviria</taxon>
        <taxon>Heunggongvirae</taxon>
        <taxon>Uroviricota</taxon>
        <taxon>Caudoviricetes</taxon>
    </lineage>
</organism>
<evidence type="ECO:0000313" key="1">
    <source>
        <dbReference type="EMBL" id="DAF44427.1"/>
    </source>
</evidence>
<name>A0A8S5S0V8_9CAUD</name>
<dbReference type="EMBL" id="BK032511">
    <property type="protein sequence ID" value="DAF44427.1"/>
    <property type="molecule type" value="Genomic_DNA"/>
</dbReference>
<reference evidence="1" key="1">
    <citation type="journal article" date="2021" name="Proc. Natl. Acad. Sci. U.S.A.">
        <title>A Catalog of Tens of Thousands of Viruses from Human Metagenomes Reveals Hidden Associations with Chronic Diseases.</title>
        <authorList>
            <person name="Tisza M.J."/>
            <person name="Buck C.B."/>
        </authorList>
    </citation>
    <scope>NUCLEOTIDE SEQUENCE</scope>
    <source>
        <strain evidence="1">Ct8Lf7</strain>
    </source>
</reference>
<accession>A0A8S5S0V8</accession>
<proteinExistence type="predicted"/>
<sequence length="43" mass="4977">MWNIFSSGVMSWYSGNTNDSEEDEIILHRVGHAYGNVIYLRTI</sequence>
<protein>
    <submittedName>
        <fullName evidence="1">Matrixin</fullName>
    </submittedName>
</protein>